<keyword evidence="9 10" id="KW-0998">Cell outer membrane</keyword>
<dbReference type="InterPro" id="IPR012910">
    <property type="entry name" value="Plug_dom"/>
</dbReference>
<reference evidence="14 15" key="1">
    <citation type="submission" date="2019-08" db="EMBL/GenBank/DDBJ databases">
        <title>Genome of Phaeodactylibacter luteus.</title>
        <authorList>
            <person name="Bowman J.P."/>
        </authorList>
    </citation>
    <scope>NUCLEOTIDE SEQUENCE [LARGE SCALE GENOMIC DNA]</scope>
    <source>
        <strain evidence="14 15">KCTC 42180</strain>
    </source>
</reference>
<dbReference type="Gene3D" id="2.60.40.1120">
    <property type="entry name" value="Carboxypeptidase-like, regulatory domain"/>
    <property type="match status" value="1"/>
</dbReference>
<dbReference type="Pfam" id="PF07715">
    <property type="entry name" value="Plug"/>
    <property type="match status" value="1"/>
</dbReference>
<evidence type="ECO:0000256" key="8">
    <source>
        <dbReference type="ARBA" id="ARBA00023170"/>
    </source>
</evidence>
<feature type="domain" description="TonB-dependent receptor plug" evidence="13">
    <location>
        <begin position="180"/>
        <end position="292"/>
    </location>
</feature>
<evidence type="ECO:0000256" key="6">
    <source>
        <dbReference type="ARBA" id="ARBA00023077"/>
    </source>
</evidence>
<dbReference type="InterPro" id="IPR000531">
    <property type="entry name" value="Beta-barrel_TonB"/>
</dbReference>
<dbReference type="InterPro" id="IPR036942">
    <property type="entry name" value="Beta-barrel_TonB_sf"/>
</dbReference>
<dbReference type="Pfam" id="PF13715">
    <property type="entry name" value="CarbopepD_reg_2"/>
    <property type="match status" value="1"/>
</dbReference>
<evidence type="ECO:0000313" key="15">
    <source>
        <dbReference type="Proteomes" id="UP000321580"/>
    </source>
</evidence>
<dbReference type="PANTHER" id="PTHR30069:SF29">
    <property type="entry name" value="HEMOGLOBIN AND HEMOGLOBIN-HAPTOGLOBIN-BINDING PROTEIN 1-RELATED"/>
    <property type="match status" value="1"/>
</dbReference>
<evidence type="ECO:0000259" key="13">
    <source>
        <dbReference type="Pfam" id="PF07715"/>
    </source>
</evidence>
<comment type="caution">
    <text evidence="14">The sequence shown here is derived from an EMBL/GenBank/DDBJ whole genome shotgun (WGS) entry which is preliminary data.</text>
</comment>
<feature type="domain" description="TonB-dependent receptor-like beta-barrel" evidence="12">
    <location>
        <begin position="386"/>
        <end position="780"/>
    </location>
</feature>
<evidence type="ECO:0000256" key="7">
    <source>
        <dbReference type="ARBA" id="ARBA00023136"/>
    </source>
</evidence>
<evidence type="ECO:0000313" key="14">
    <source>
        <dbReference type="EMBL" id="TXB60542.1"/>
    </source>
</evidence>
<name>A0A5C6RFE6_9BACT</name>
<dbReference type="PANTHER" id="PTHR30069">
    <property type="entry name" value="TONB-DEPENDENT OUTER MEMBRANE RECEPTOR"/>
    <property type="match status" value="1"/>
</dbReference>
<dbReference type="InterPro" id="IPR037066">
    <property type="entry name" value="Plug_dom_sf"/>
</dbReference>
<dbReference type="GO" id="GO:0015344">
    <property type="term" value="F:siderophore uptake transmembrane transporter activity"/>
    <property type="evidence" value="ECO:0007669"/>
    <property type="project" value="TreeGrafter"/>
</dbReference>
<dbReference type="CDD" id="cd01347">
    <property type="entry name" value="ligand_gated_channel"/>
    <property type="match status" value="1"/>
</dbReference>
<evidence type="ECO:0000256" key="3">
    <source>
        <dbReference type="ARBA" id="ARBA00022452"/>
    </source>
</evidence>
<dbReference type="Pfam" id="PF00593">
    <property type="entry name" value="TonB_dep_Rec_b-barrel"/>
    <property type="match status" value="1"/>
</dbReference>
<dbReference type="Gene3D" id="2.170.130.10">
    <property type="entry name" value="TonB-dependent receptor, plug domain"/>
    <property type="match status" value="1"/>
</dbReference>
<sequence>MPTVARSGLQQHTSRLASPWKYCAYRNDFHQKQGQPAISKCHQGIGCRLFTLINFMYKPYSLLNQLIALLCLLASATLTAQSGASLSGRVLSESNTPLEAVNIQLEGTAKGATTTADGAFLIEGLEAGNYTLLFSSVGYEQTSRKINLKAGEQKQIKVALRTTVTSLSEIYVRGEALKAENSTITVDVITLNDIRSLNIEQPLRLIEQVPGVDLVAYRQGGVADQFSIRGFGGGGHAGEAEVTIDGVSLNEAEGHSDGYADLNVLIPLNLKSMKVYKGPSSVLFGRFAQGGTLALDTRKGGDYQDFSFTASSFNTLDAQFALGREMDLGERQDAIKANLAFQLFRTDGYAENANVLRGNIAGRIGYQITDKTDIALSLRGHGSEWNAPGYIGEEQFLDEDRRRLQDPNGENDGGAKSFYSQRLDLNHSFNDGLRLLVFGYAVQQEFTRFAKFGSAPGGQTERFNTRDVYAAGASLNGNARLLGSSLNWIAGLEYYSEETDRMRWATSDRIRQRQTEDRLFTIQSVSAYAQGEWELSRYFRPSVGLRYDTYNGSFMANDPGQAAVSDDIDGLYNVSPKVGIRSTVYSGVDLRASVSNGFSLPNSALKYTAGIDLGPVQLWQYEVGATYRPLEWLEVDAAGFVLNTTNEIVENPPGSLEFINAGKTQRTGIETKASISPVNGLSITGTFSYIETEILDNPENTLEGKGLVGIPQTITTLNLTYTLPMGIGANYRFRDVGEYFISNDNAASYEGYTVSHLAVFYNFNKQSANDGRLFFEIQNLFDARYAESVFGSVDARSFAPAPPRNYSFGISYNF</sequence>
<gene>
    <name evidence="14" type="ORF">FRY97_20595</name>
</gene>
<dbReference type="SUPFAM" id="SSF49452">
    <property type="entry name" value="Starch-binding domain-like"/>
    <property type="match status" value="1"/>
</dbReference>
<evidence type="ECO:0000256" key="4">
    <source>
        <dbReference type="ARBA" id="ARBA00022692"/>
    </source>
</evidence>
<dbReference type="Gene3D" id="2.40.170.20">
    <property type="entry name" value="TonB-dependent receptor, beta-barrel domain"/>
    <property type="match status" value="1"/>
</dbReference>
<keyword evidence="3 10" id="KW-1134">Transmembrane beta strand</keyword>
<evidence type="ECO:0000256" key="1">
    <source>
        <dbReference type="ARBA" id="ARBA00004571"/>
    </source>
</evidence>
<keyword evidence="5" id="KW-0732">Signal</keyword>
<evidence type="ECO:0000256" key="11">
    <source>
        <dbReference type="RuleBase" id="RU003357"/>
    </source>
</evidence>
<comment type="subcellular location">
    <subcellularLocation>
        <location evidence="1 10">Cell outer membrane</location>
        <topology evidence="1 10">Multi-pass membrane protein</topology>
    </subcellularLocation>
</comment>
<keyword evidence="4 10" id="KW-0812">Transmembrane</keyword>
<dbReference type="InterPro" id="IPR013784">
    <property type="entry name" value="Carb-bd-like_fold"/>
</dbReference>
<comment type="similarity">
    <text evidence="10 11">Belongs to the TonB-dependent receptor family.</text>
</comment>
<dbReference type="InterPro" id="IPR010917">
    <property type="entry name" value="TonB_rcpt_CS"/>
</dbReference>
<evidence type="ECO:0000256" key="10">
    <source>
        <dbReference type="PROSITE-ProRule" id="PRU01360"/>
    </source>
</evidence>
<evidence type="ECO:0000256" key="2">
    <source>
        <dbReference type="ARBA" id="ARBA00022448"/>
    </source>
</evidence>
<keyword evidence="15" id="KW-1185">Reference proteome</keyword>
<keyword evidence="8 14" id="KW-0675">Receptor</keyword>
<accession>A0A5C6RFE6</accession>
<keyword evidence="6 11" id="KW-0798">TonB box</keyword>
<evidence type="ECO:0000256" key="5">
    <source>
        <dbReference type="ARBA" id="ARBA00022729"/>
    </source>
</evidence>
<dbReference type="Proteomes" id="UP000321580">
    <property type="component" value="Unassembled WGS sequence"/>
</dbReference>
<protein>
    <submittedName>
        <fullName evidence="14">TonB-dependent receptor</fullName>
    </submittedName>
</protein>
<dbReference type="InterPro" id="IPR039426">
    <property type="entry name" value="TonB-dep_rcpt-like"/>
</dbReference>
<dbReference type="OrthoDB" id="99480at2"/>
<evidence type="ECO:0000256" key="9">
    <source>
        <dbReference type="ARBA" id="ARBA00023237"/>
    </source>
</evidence>
<organism evidence="14 15">
    <name type="scientific">Phaeodactylibacter luteus</name>
    <dbReference type="NCBI Taxonomy" id="1564516"/>
    <lineage>
        <taxon>Bacteria</taxon>
        <taxon>Pseudomonadati</taxon>
        <taxon>Bacteroidota</taxon>
        <taxon>Saprospiria</taxon>
        <taxon>Saprospirales</taxon>
        <taxon>Haliscomenobacteraceae</taxon>
        <taxon>Phaeodactylibacter</taxon>
    </lineage>
</organism>
<dbReference type="SUPFAM" id="SSF56935">
    <property type="entry name" value="Porins"/>
    <property type="match status" value="1"/>
</dbReference>
<evidence type="ECO:0000259" key="12">
    <source>
        <dbReference type="Pfam" id="PF00593"/>
    </source>
</evidence>
<dbReference type="GO" id="GO:0009279">
    <property type="term" value="C:cell outer membrane"/>
    <property type="evidence" value="ECO:0007669"/>
    <property type="project" value="UniProtKB-SubCell"/>
</dbReference>
<dbReference type="AlphaFoldDB" id="A0A5C6RFE6"/>
<proteinExistence type="inferred from homology"/>
<dbReference type="GO" id="GO:0030246">
    <property type="term" value="F:carbohydrate binding"/>
    <property type="evidence" value="ECO:0007669"/>
    <property type="project" value="InterPro"/>
</dbReference>
<dbReference type="PROSITE" id="PS52016">
    <property type="entry name" value="TONB_DEPENDENT_REC_3"/>
    <property type="match status" value="1"/>
</dbReference>
<keyword evidence="2 10" id="KW-0813">Transport</keyword>
<dbReference type="EMBL" id="VOOR01000078">
    <property type="protein sequence ID" value="TXB60542.1"/>
    <property type="molecule type" value="Genomic_DNA"/>
</dbReference>
<dbReference type="GO" id="GO:0044718">
    <property type="term" value="P:siderophore transmembrane transport"/>
    <property type="evidence" value="ECO:0007669"/>
    <property type="project" value="TreeGrafter"/>
</dbReference>
<dbReference type="PROSITE" id="PS01156">
    <property type="entry name" value="TONB_DEPENDENT_REC_2"/>
    <property type="match status" value="1"/>
</dbReference>
<keyword evidence="7 10" id="KW-0472">Membrane</keyword>